<protein>
    <submittedName>
        <fullName evidence="3">Putative choline kinase</fullName>
    </submittedName>
</protein>
<dbReference type="Pfam" id="PF01633">
    <property type="entry name" value="Choline_kinase"/>
    <property type="match status" value="1"/>
</dbReference>
<proteinExistence type="inferred from homology"/>
<dbReference type="GO" id="GO:0004305">
    <property type="term" value="F:ethanolamine kinase activity"/>
    <property type="evidence" value="ECO:0007669"/>
    <property type="project" value="TreeGrafter"/>
</dbReference>
<evidence type="ECO:0000256" key="2">
    <source>
        <dbReference type="SAM" id="MobiDB-lite"/>
    </source>
</evidence>
<dbReference type="PANTHER" id="PTHR22603:SF93">
    <property type="entry name" value="RE24176P"/>
    <property type="match status" value="1"/>
</dbReference>
<evidence type="ECO:0000313" key="3">
    <source>
        <dbReference type="EMBL" id="KLT38658.1"/>
    </source>
</evidence>
<dbReference type="GeneID" id="28985185"/>
<comment type="similarity">
    <text evidence="1">Belongs to the choline/ethanolamine kinase family.</text>
</comment>
<dbReference type="AlphaFoldDB" id="A0A0J0XC61"/>
<dbReference type="SUPFAM" id="SSF56112">
    <property type="entry name" value="Protein kinase-like (PK-like)"/>
    <property type="match status" value="1"/>
</dbReference>
<evidence type="ECO:0000256" key="1">
    <source>
        <dbReference type="ARBA" id="ARBA00038211"/>
    </source>
</evidence>
<sequence length="509" mass="57430">MVVTPNVHALDPQTPISPLLSAQRTPQSPAMSAQGSGSIPRPVLRKGSTGSFSKLADFWLDGSPSVPGTPQEGLSIVKGIPHVDLSIDASQWRHPVFKQKVLGILRRLNVPRWTHPSLKGSSIHLQKVSGALTNAVFFVSFNPNPEPTSPSMSPMLTPTMPPSDPDRPPQIVPGEFPQTLLLRVYGVSSDQLISRDEELRILHVLSETYGLGPRMYGTFGNGRVEQFFPSRALVPDELRQPLIARGIARRMRELHSVDLRLLGYKQGKETEPYCWKCVNDWVEPAQEILSALEGIGGKWEVWVAQYGLHKFREELEAYRNWVTAQPTKGKGVVFSHNDTQYGNLLLLDAEIPPGVPPHHKYIVIDFEYAAPNCRGYDIANHFHEWRANYHDPVAPHLLHGHGDYPTLEQREDWYRAYLSVQMSQGEETLCKRAEIAQERVDALEREVRIWSPACAAMWSLWGIISAEEQVRTYVANPDAKDELEFDYLEYALERRKMFIDEVKTLGVPL</sequence>
<dbReference type="GO" id="GO:0004103">
    <property type="term" value="F:choline kinase activity"/>
    <property type="evidence" value="ECO:0007669"/>
    <property type="project" value="TreeGrafter"/>
</dbReference>
<dbReference type="Proteomes" id="UP000053611">
    <property type="component" value="Unassembled WGS sequence"/>
</dbReference>
<dbReference type="CDD" id="cd05157">
    <property type="entry name" value="ETNK_euk"/>
    <property type="match status" value="1"/>
</dbReference>
<dbReference type="Gene3D" id="3.30.200.20">
    <property type="entry name" value="Phosphorylase Kinase, domain 1"/>
    <property type="match status" value="1"/>
</dbReference>
<dbReference type="PANTHER" id="PTHR22603">
    <property type="entry name" value="CHOLINE/ETHANOALAMINE KINASE"/>
    <property type="match status" value="1"/>
</dbReference>
<feature type="region of interest" description="Disordered" evidence="2">
    <location>
        <begin position="13"/>
        <end position="44"/>
    </location>
</feature>
<dbReference type="STRING" id="879819.A0A0J0XC61"/>
<reference evidence="3 4" key="1">
    <citation type="submission" date="2015-03" db="EMBL/GenBank/DDBJ databases">
        <title>Genomics and transcriptomics of the oil-accumulating basidiomycete yeast T. oleaginosus allow insights into substrate utilization and the diverse evolutionary trajectories of mating systems in fungi.</title>
        <authorList>
            <consortium name="DOE Joint Genome Institute"/>
            <person name="Kourist R."/>
            <person name="Kracht O."/>
            <person name="Bracharz F."/>
            <person name="Lipzen A."/>
            <person name="Nolan M."/>
            <person name="Ohm R."/>
            <person name="Grigoriev I."/>
            <person name="Sun S."/>
            <person name="Heitman J."/>
            <person name="Bruck T."/>
            <person name="Nowrousian M."/>
        </authorList>
    </citation>
    <scope>NUCLEOTIDE SEQUENCE [LARGE SCALE GENOMIC DNA]</scope>
    <source>
        <strain evidence="3 4">IBC0246</strain>
    </source>
</reference>
<gene>
    <name evidence="3" type="ORF">CC85DRAFT_289314</name>
</gene>
<dbReference type="RefSeq" id="XP_018275149.1">
    <property type="nucleotide sequence ID" value="XM_018424582.1"/>
</dbReference>
<dbReference type="GO" id="GO:0006646">
    <property type="term" value="P:phosphatidylethanolamine biosynthetic process"/>
    <property type="evidence" value="ECO:0007669"/>
    <property type="project" value="TreeGrafter"/>
</dbReference>
<organism evidence="3 4">
    <name type="scientific">Cutaneotrichosporon oleaginosum</name>
    <dbReference type="NCBI Taxonomy" id="879819"/>
    <lineage>
        <taxon>Eukaryota</taxon>
        <taxon>Fungi</taxon>
        <taxon>Dikarya</taxon>
        <taxon>Basidiomycota</taxon>
        <taxon>Agaricomycotina</taxon>
        <taxon>Tremellomycetes</taxon>
        <taxon>Trichosporonales</taxon>
        <taxon>Trichosporonaceae</taxon>
        <taxon>Cutaneotrichosporon</taxon>
    </lineage>
</organism>
<name>A0A0J0XC61_9TREE</name>
<accession>A0A0J0XC61</accession>
<dbReference type="GO" id="GO:0005737">
    <property type="term" value="C:cytoplasm"/>
    <property type="evidence" value="ECO:0007669"/>
    <property type="project" value="TreeGrafter"/>
</dbReference>
<keyword evidence="3" id="KW-0418">Kinase</keyword>
<dbReference type="OrthoDB" id="10267235at2759"/>
<feature type="compositionally biased region" description="Polar residues" evidence="2">
    <location>
        <begin position="14"/>
        <end position="37"/>
    </location>
</feature>
<dbReference type="EMBL" id="KQ087291">
    <property type="protein sequence ID" value="KLT38658.1"/>
    <property type="molecule type" value="Genomic_DNA"/>
</dbReference>
<evidence type="ECO:0000313" key="4">
    <source>
        <dbReference type="Proteomes" id="UP000053611"/>
    </source>
</evidence>
<keyword evidence="4" id="KW-1185">Reference proteome</keyword>
<keyword evidence="3" id="KW-0808">Transferase</keyword>
<dbReference type="Gene3D" id="3.90.1200.10">
    <property type="match status" value="1"/>
</dbReference>
<dbReference type="InterPro" id="IPR011009">
    <property type="entry name" value="Kinase-like_dom_sf"/>
</dbReference>